<comment type="caution">
    <text evidence="2">The sequence shown here is derived from an EMBL/GenBank/DDBJ whole genome shotgun (WGS) entry which is preliminary data.</text>
</comment>
<dbReference type="Proteomes" id="UP000256779">
    <property type="component" value="Unassembled WGS sequence"/>
</dbReference>
<feature type="transmembrane region" description="Helical" evidence="1">
    <location>
        <begin position="230"/>
        <end position="249"/>
    </location>
</feature>
<dbReference type="SMART" id="SM00028">
    <property type="entry name" value="TPR"/>
    <property type="match status" value="2"/>
</dbReference>
<name>A0A3D9LJI9_MARFU</name>
<gene>
    <name evidence="2" type="ORF">C7460_101492</name>
</gene>
<dbReference type="EMBL" id="QREG01000001">
    <property type="protein sequence ID" value="REE05973.1"/>
    <property type="molecule type" value="Genomic_DNA"/>
</dbReference>
<accession>A0A3D9LJI9</accession>
<feature type="transmembrane region" description="Helical" evidence="1">
    <location>
        <begin position="80"/>
        <end position="97"/>
    </location>
</feature>
<feature type="transmembrane region" description="Helical" evidence="1">
    <location>
        <begin position="6"/>
        <end position="22"/>
    </location>
</feature>
<feature type="transmembrane region" description="Helical" evidence="1">
    <location>
        <begin position="134"/>
        <end position="154"/>
    </location>
</feature>
<evidence type="ECO:0000256" key="1">
    <source>
        <dbReference type="SAM" id="Phobius"/>
    </source>
</evidence>
<proteinExistence type="predicted"/>
<protein>
    <recommendedName>
        <fullName evidence="4">Tetratricopeptide repeat protein</fullName>
    </recommendedName>
</protein>
<evidence type="ECO:0000313" key="2">
    <source>
        <dbReference type="EMBL" id="REE05973.1"/>
    </source>
</evidence>
<reference evidence="2 3" key="1">
    <citation type="submission" date="2018-07" db="EMBL/GenBank/DDBJ databases">
        <title>Genomic Encyclopedia of Type Strains, Phase IV (KMG-IV): sequencing the most valuable type-strain genomes for metagenomic binning, comparative biology and taxonomic classification.</title>
        <authorList>
            <person name="Goeker M."/>
        </authorList>
    </citation>
    <scope>NUCLEOTIDE SEQUENCE [LARGE SCALE GENOMIC DNA]</scope>
    <source>
        <strain evidence="2 3">DSM 4134</strain>
    </source>
</reference>
<dbReference type="AlphaFoldDB" id="A0A3D9LJI9"/>
<keyword evidence="3" id="KW-1185">Reference proteome</keyword>
<keyword evidence="1" id="KW-1133">Transmembrane helix</keyword>
<evidence type="ECO:0008006" key="4">
    <source>
        <dbReference type="Google" id="ProtNLM"/>
    </source>
</evidence>
<dbReference type="SUPFAM" id="SSF48452">
    <property type="entry name" value="TPR-like"/>
    <property type="match status" value="1"/>
</dbReference>
<feature type="transmembrane region" description="Helical" evidence="1">
    <location>
        <begin position="195"/>
        <end position="218"/>
    </location>
</feature>
<feature type="transmembrane region" description="Helical" evidence="1">
    <location>
        <begin position="261"/>
        <end position="279"/>
    </location>
</feature>
<feature type="transmembrane region" description="Helical" evidence="1">
    <location>
        <begin position="327"/>
        <end position="350"/>
    </location>
</feature>
<organism evidence="2 3">
    <name type="scientific">Marinoscillum furvescens DSM 4134</name>
    <dbReference type="NCBI Taxonomy" id="1122208"/>
    <lineage>
        <taxon>Bacteria</taxon>
        <taxon>Pseudomonadati</taxon>
        <taxon>Bacteroidota</taxon>
        <taxon>Cytophagia</taxon>
        <taxon>Cytophagales</taxon>
        <taxon>Reichenbachiellaceae</taxon>
        <taxon>Marinoscillum</taxon>
    </lineage>
</organism>
<feature type="transmembrane region" description="Helical" evidence="1">
    <location>
        <begin position="294"/>
        <end position="315"/>
    </location>
</feature>
<sequence>MPQKLLIVFFLGVAGLFCYHYFAGYDSSINWNVTTTAETETFEHSTIVKGPFTFSLEGSKYALAESFTAGPITRDYQRDGAFLLLMFIGLAIFLTTATYLTRFWFILIMGAMIFFIISLQLPEIQLFGFSDTSSGAAIVTLLIILLPAYVFHAFATSSPYALRLLTILGAFASIALFSGVELITLQEQLISRSYFGWVILSLLFLITIAEDLIFGILYLITRSKGGQGNALHFSIFSLLYLTVWGLYYANKYGYLSIELTFFNPFAVFILSSIVALWALKHKAYLFQGLMPLRMVYAFFCSVGIMVMAFYGLAFFRGNDPVYEAFHYFILYTHIGFGVMFFIYILVNFITPLVQGLQVYKVAYRNQNFPYISARLAGLVAVAALFYLASREPWLLYQAGKFNYLGAQAQTMGNDLLAKEYFSQGAVYGQDNHFSNYQLGYQKLQENDFDQSNYRFGRATVRYPSPQAFINYSGTFAKLNEATPALVSLQDGLREFPNNSQLLNNLGLIYLDQGKLRQAETTLLQAESNNEWTQATQVNLWRVKPFDKEVTSFKESNLAVKANILAKALNTEDRISLPLDTSNLYPSYPLHRMAYLTNAAGYFGSEAIAGLLERELAGPIEESTYWTAKNAVALTYYQALDINQAIRSLHQLALEATGEQVANYYYQMGLIALDQNSPEMALSYLDASIEAGGDQALFAKLAAALEVSFEQGLEWANHLTSLDTSYLSVANSLAQLENRENLEQGKQLTRLYYFHEDYQLAELSALLSTADSSFAQNFWTKASHDLLTTGNFDRLTGLMSILKPKLPPQHTIKARLLLALQEQKPLPDHPASRLLAAKDANGLRNYLRKNPFDEPMVLHLSRELLRWDPSTAYDVLVEAIDINKRSVALHKQYILTALEVGLQSYASDALEKLETITTRNDYREFEQRYLTRKAEIDAESAW</sequence>
<dbReference type="InterPro" id="IPR019734">
    <property type="entry name" value="TPR_rpt"/>
</dbReference>
<evidence type="ECO:0000313" key="3">
    <source>
        <dbReference type="Proteomes" id="UP000256779"/>
    </source>
</evidence>
<dbReference type="InterPro" id="IPR011990">
    <property type="entry name" value="TPR-like_helical_dom_sf"/>
</dbReference>
<feature type="transmembrane region" description="Helical" evidence="1">
    <location>
        <begin position="370"/>
        <end position="388"/>
    </location>
</feature>
<feature type="transmembrane region" description="Helical" evidence="1">
    <location>
        <begin position="103"/>
        <end position="122"/>
    </location>
</feature>
<keyword evidence="1" id="KW-0812">Transmembrane</keyword>
<dbReference type="Gene3D" id="1.25.40.10">
    <property type="entry name" value="Tetratricopeptide repeat domain"/>
    <property type="match status" value="1"/>
</dbReference>
<feature type="transmembrane region" description="Helical" evidence="1">
    <location>
        <begin position="160"/>
        <end position="183"/>
    </location>
</feature>
<keyword evidence="1" id="KW-0472">Membrane</keyword>